<dbReference type="Pfam" id="PF01063">
    <property type="entry name" value="Aminotran_4"/>
    <property type="match status" value="1"/>
</dbReference>
<reference evidence="2" key="1">
    <citation type="submission" date="2019-10" db="EMBL/GenBank/DDBJ databases">
        <title>Draft genome sequece of Microseira wollei NIES-4236.</title>
        <authorList>
            <person name="Yamaguchi H."/>
            <person name="Suzuki S."/>
            <person name="Kawachi M."/>
        </authorList>
    </citation>
    <scope>NUCLEOTIDE SEQUENCE</scope>
    <source>
        <strain evidence="2">NIES-4236</strain>
    </source>
</reference>
<dbReference type="GO" id="GO:0008483">
    <property type="term" value="F:transaminase activity"/>
    <property type="evidence" value="ECO:0007669"/>
    <property type="project" value="UniProtKB-KW"/>
</dbReference>
<dbReference type="SUPFAM" id="SSF56752">
    <property type="entry name" value="D-aminoacid aminotransferase-like PLP-dependent enzymes"/>
    <property type="match status" value="1"/>
</dbReference>
<dbReference type="GO" id="GO:0046394">
    <property type="term" value="P:carboxylic acid biosynthetic process"/>
    <property type="evidence" value="ECO:0007669"/>
    <property type="project" value="UniProtKB-ARBA"/>
</dbReference>
<dbReference type="Proteomes" id="UP001050975">
    <property type="component" value="Unassembled WGS sequence"/>
</dbReference>
<dbReference type="InterPro" id="IPR043132">
    <property type="entry name" value="BCAT-like_C"/>
</dbReference>
<dbReference type="InterPro" id="IPR043131">
    <property type="entry name" value="BCAT-like_N"/>
</dbReference>
<evidence type="ECO:0000313" key="3">
    <source>
        <dbReference type="Proteomes" id="UP001050975"/>
    </source>
</evidence>
<comment type="caution">
    <text evidence="2">The sequence shown here is derived from an EMBL/GenBank/DDBJ whole genome shotgun (WGS) entry which is preliminary data.</text>
</comment>
<dbReference type="InterPro" id="IPR036038">
    <property type="entry name" value="Aminotransferase-like"/>
</dbReference>
<gene>
    <name evidence="2" type="ORF">MiSe_55370</name>
</gene>
<dbReference type="RefSeq" id="WP_307731555.1">
    <property type="nucleotide sequence ID" value="NZ_BLAY01000098.1"/>
</dbReference>
<proteinExistence type="inferred from homology"/>
<dbReference type="PANTHER" id="PTHR42743:SF11">
    <property type="entry name" value="AMINODEOXYCHORISMATE LYASE"/>
    <property type="match status" value="1"/>
</dbReference>
<dbReference type="InterPro" id="IPR050571">
    <property type="entry name" value="Class-IV_PLP-Dep_Aminotrnsfr"/>
</dbReference>
<keyword evidence="2" id="KW-0808">Transferase</keyword>
<sequence>MNHIFWHNGNLIEGKTLELAIDDPGLLYGATVFTTLRVYDGNLDHPQTNWLAHLRRLSSSLQSLNWQIPNWELVRQGAEILKQHFPVLRITIFPDGREWITGRNLPADLTERQKYGIAAWVAERGEWGRSLPTHKTGNYLSAWLALQQAQKYGAKEAILVDASGNWLETSTGNLWGWQDGRWWTPPLDAGILPGLMREQLINRLHSQNETVGEEPWTADFVAGLEAIAYSNSVVEVVPIHTIVRSRGAEEQVSRGAGEQVSSPITNYQLPITHHPVLLKLRP</sequence>
<organism evidence="2 3">
    <name type="scientific">Microseira wollei NIES-4236</name>
    <dbReference type="NCBI Taxonomy" id="2530354"/>
    <lineage>
        <taxon>Bacteria</taxon>
        <taxon>Bacillati</taxon>
        <taxon>Cyanobacteriota</taxon>
        <taxon>Cyanophyceae</taxon>
        <taxon>Oscillatoriophycideae</taxon>
        <taxon>Aerosakkonematales</taxon>
        <taxon>Aerosakkonemataceae</taxon>
        <taxon>Microseira</taxon>
    </lineage>
</organism>
<keyword evidence="3" id="KW-1185">Reference proteome</keyword>
<evidence type="ECO:0000256" key="1">
    <source>
        <dbReference type="ARBA" id="ARBA00009320"/>
    </source>
</evidence>
<evidence type="ECO:0000313" key="2">
    <source>
        <dbReference type="EMBL" id="GET40726.1"/>
    </source>
</evidence>
<dbReference type="Gene3D" id="3.20.10.10">
    <property type="entry name" value="D-amino Acid Aminotransferase, subunit A, domain 2"/>
    <property type="match status" value="1"/>
</dbReference>
<protein>
    <submittedName>
        <fullName evidence="2">Aminotransferase, class IV</fullName>
    </submittedName>
</protein>
<comment type="similarity">
    <text evidence="1">Belongs to the class-IV pyridoxal-phosphate-dependent aminotransferase family.</text>
</comment>
<dbReference type="GO" id="GO:0005829">
    <property type="term" value="C:cytosol"/>
    <property type="evidence" value="ECO:0007669"/>
    <property type="project" value="TreeGrafter"/>
</dbReference>
<accession>A0AAV3XH10</accession>
<dbReference type="Gene3D" id="3.30.470.10">
    <property type="match status" value="1"/>
</dbReference>
<keyword evidence="2" id="KW-0032">Aminotransferase</keyword>
<dbReference type="EMBL" id="BLAY01000098">
    <property type="protein sequence ID" value="GET40726.1"/>
    <property type="molecule type" value="Genomic_DNA"/>
</dbReference>
<dbReference type="PANTHER" id="PTHR42743">
    <property type="entry name" value="AMINO-ACID AMINOTRANSFERASE"/>
    <property type="match status" value="1"/>
</dbReference>
<name>A0AAV3XH10_9CYAN</name>
<dbReference type="InterPro" id="IPR001544">
    <property type="entry name" value="Aminotrans_IV"/>
</dbReference>
<dbReference type="AlphaFoldDB" id="A0AAV3XH10"/>